<dbReference type="SUPFAM" id="SSF52540">
    <property type="entry name" value="P-loop containing nucleoside triphosphate hydrolases"/>
    <property type="match status" value="1"/>
</dbReference>
<proteinExistence type="inferred from homology"/>
<dbReference type="STRING" id="307972.A0A2G8JZN6"/>
<name>A0A2G8JZN6_STIJA</name>
<comment type="caution">
    <text evidence="4">The sequence shown here is derived from an EMBL/GenBank/DDBJ whole genome shotgun (WGS) entry which is preliminary data.</text>
</comment>
<reference evidence="4 5" key="1">
    <citation type="journal article" date="2017" name="PLoS Biol.">
        <title>The sea cucumber genome provides insights into morphological evolution and visceral regeneration.</title>
        <authorList>
            <person name="Zhang X."/>
            <person name="Sun L."/>
            <person name="Yuan J."/>
            <person name="Sun Y."/>
            <person name="Gao Y."/>
            <person name="Zhang L."/>
            <person name="Li S."/>
            <person name="Dai H."/>
            <person name="Hamel J.F."/>
            <person name="Liu C."/>
            <person name="Yu Y."/>
            <person name="Liu S."/>
            <person name="Lin W."/>
            <person name="Guo K."/>
            <person name="Jin S."/>
            <person name="Xu P."/>
            <person name="Storey K.B."/>
            <person name="Huan P."/>
            <person name="Zhang T."/>
            <person name="Zhou Y."/>
            <person name="Zhang J."/>
            <person name="Lin C."/>
            <person name="Li X."/>
            <person name="Xing L."/>
            <person name="Huo D."/>
            <person name="Sun M."/>
            <person name="Wang L."/>
            <person name="Mercier A."/>
            <person name="Li F."/>
            <person name="Yang H."/>
            <person name="Xiang J."/>
        </authorList>
    </citation>
    <scope>NUCLEOTIDE SEQUENCE [LARGE SCALE GENOMIC DNA]</scope>
    <source>
        <strain evidence="4">Shaxun</strain>
        <tissue evidence="4">Muscle</tissue>
    </source>
</reference>
<protein>
    <submittedName>
        <fullName evidence="4">Putative sulfotransferase 1C2A</fullName>
    </submittedName>
</protein>
<dbReference type="AlphaFoldDB" id="A0A2G8JZN6"/>
<accession>A0A2G8JZN6</accession>
<evidence type="ECO:0000259" key="3">
    <source>
        <dbReference type="Pfam" id="PF00685"/>
    </source>
</evidence>
<dbReference type="InterPro" id="IPR000863">
    <property type="entry name" value="Sulfotransferase_dom"/>
</dbReference>
<dbReference type="OrthoDB" id="205623at2759"/>
<dbReference type="GO" id="GO:0008146">
    <property type="term" value="F:sulfotransferase activity"/>
    <property type="evidence" value="ECO:0007669"/>
    <property type="project" value="InterPro"/>
</dbReference>
<comment type="similarity">
    <text evidence="1">Belongs to the sulfotransferase 1 family.</text>
</comment>
<feature type="domain" description="Sulfotransferase" evidence="3">
    <location>
        <begin position="71"/>
        <end position="156"/>
    </location>
</feature>
<organism evidence="4 5">
    <name type="scientific">Stichopus japonicus</name>
    <name type="common">Sea cucumber</name>
    <dbReference type="NCBI Taxonomy" id="307972"/>
    <lineage>
        <taxon>Eukaryota</taxon>
        <taxon>Metazoa</taxon>
        <taxon>Echinodermata</taxon>
        <taxon>Eleutherozoa</taxon>
        <taxon>Echinozoa</taxon>
        <taxon>Holothuroidea</taxon>
        <taxon>Aspidochirotacea</taxon>
        <taxon>Aspidochirotida</taxon>
        <taxon>Stichopodidae</taxon>
        <taxon>Apostichopus</taxon>
    </lineage>
</organism>
<evidence type="ECO:0000256" key="2">
    <source>
        <dbReference type="ARBA" id="ARBA00022679"/>
    </source>
</evidence>
<gene>
    <name evidence="4" type="ORF">BSL78_21952</name>
</gene>
<dbReference type="Pfam" id="PF00685">
    <property type="entry name" value="Sulfotransfer_1"/>
    <property type="match status" value="2"/>
</dbReference>
<feature type="domain" description="Sulfotransferase" evidence="3">
    <location>
        <begin position="1"/>
        <end position="69"/>
    </location>
</feature>
<dbReference type="PANTHER" id="PTHR11783">
    <property type="entry name" value="SULFOTRANSFERASE SULT"/>
    <property type="match status" value="1"/>
</dbReference>
<evidence type="ECO:0000313" key="4">
    <source>
        <dbReference type="EMBL" id="PIK41200.1"/>
    </source>
</evidence>
<dbReference type="EMBL" id="MRZV01001041">
    <property type="protein sequence ID" value="PIK41200.1"/>
    <property type="molecule type" value="Genomic_DNA"/>
</dbReference>
<dbReference type="Gene3D" id="3.40.50.300">
    <property type="entry name" value="P-loop containing nucleotide triphosphate hydrolases"/>
    <property type="match status" value="2"/>
</dbReference>
<keyword evidence="2 4" id="KW-0808">Transferase</keyword>
<evidence type="ECO:0000313" key="5">
    <source>
        <dbReference type="Proteomes" id="UP000230750"/>
    </source>
</evidence>
<dbReference type="Proteomes" id="UP000230750">
    <property type="component" value="Unassembled WGS sequence"/>
</dbReference>
<dbReference type="InterPro" id="IPR027417">
    <property type="entry name" value="P-loop_NTPase"/>
</dbReference>
<keyword evidence="5" id="KW-1185">Reference proteome</keyword>
<sequence>MSSPRVIKSHLKPHNLPRDMKVKAPKVIYVARNAKDTAVSAYNFCKLLPGLPTLEEWPDFFEHFCKGTGFKRAVSTISEFLERSLSEESLDLIVNNSTFSAMRSNPKTNPDLNPGELNKIPAQFFRKGKVGDWKNYFTVAQNESFDVLYTEKLRGSDLTFEFEPSHL</sequence>
<evidence type="ECO:0000256" key="1">
    <source>
        <dbReference type="ARBA" id="ARBA00005771"/>
    </source>
</evidence>